<name>F9WDX2_TRYCI</name>
<protein>
    <submittedName>
        <fullName evidence="1">WGS project CAEQ00000000 data, annotated contig 2414</fullName>
    </submittedName>
</protein>
<reference evidence="2" key="1">
    <citation type="submission" date="2011-07" db="EMBL/GenBank/DDBJ databases">
        <title>Divergent evolution of antigenic variation in African trypanosomes.</title>
        <authorList>
            <person name="Jackson A.P."/>
            <person name="Berry A."/>
            <person name="Allison H.C."/>
            <person name="Burton P."/>
            <person name="Anderson J."/>
            <person name="Aslett M."/>
            <person name="Brown R."/>
            <person name="Corton N."/>
            <person name="Harris D."/>
            <person name="Hauser H."/>
            <person name="Gamble J."/>
            <person name="Gilderthorp R."/>
            <person name="McQuillan J."/>
            <person name="Quail M.A."/>
            <person name="Sanders M."/>
            <person name="Van Tonder A."/>
            <person name="Ginger M.L."/>
            <person name="Donelson J.E."/>
            <person name="Field M.C."/>
            <person name="Barry J.D."/>
            <person name="Berriman M."/>
            <person name="Hertz-Fowler C."/>
        </authorList>
    </citation>
    <scope>NUCLEOTIDE SEQUENCE [LARGE SCALE GENOMIC DNA]</scope>
    <source>
        <strain evidence="2">IL3000</strain>
    </source>
</reference>
<dbReference type="VEuPathDB" id="TriTrypDB:TcIL3000_0_59950"/>
<gene>
    <name evidence="1" type="ORF">TCIL3000_0_59950</name>
</gene>
<dbReference type="OMA" id="GIMSCCA"/>
<accession>F9WDX2</accession>
<dbReference type="EMBL" id="CAEQ01001924">
    <property type="protein sequence ID" value="CCD15477.1"/>
    <property type="molecule type" value="Genomic_DNA"/>
</dbReference>
<keyword evidence="2" id="KW-1185">Reference proteome</keyword>
<dbReference type="AlphaFoldDB" id="F9WDX2"/>
<organism evidence="1 2">
    <name type="scientific">Trypanosoma congolense (strain IL3000)</name>
    <dbReference type="NCBI Taxonomy" id="1068625"/>
    <lineage>
        <taxon>Eukaryota</taxon>
        <taxon>Discoba</taxon>
        <taxon>Euglenozoa</taxon>
        <taxon>Kinetoplastea</taxon>
        <taxon>Metakinetoplastina</taxon>
        <taxon>Trypanosomatida</taxon>
        <taxon>Trypanosomatidae</taxon>
        <taxon>Trypanosoma</taxon>
        <taxon>Nannomonas</taxon>
    </lineage>
</organism>
<sequence length="450" mass="48547">MWRHGYSLHGLPPMEGLMAAPGSAAPPPFSLRCKHASIIKQTHEGGDNCDIALLSSMHSDGGRLLSLHIDSERAEIREAWPGRADVSEVSEVEEGGNRRYTPLIMTPWRCVDTTVVVEDDYRETLRRVRLYNEYESTATALSLDTLYQLQLDPLRSVNCFDINQADVNATAMDYWGPHCVVVGFSSGKLHVVDWRDAGGGVLMNTALPQFPQNRLPRHRYGAALSPQYVGIMSCCALVDSFRVVCGLGDCSGTVVVADLRKAATGSMKRGRSARPKLVDRERCAVLSGSFSAPTSYPMCDMRHCTGKFGTIAMVDTGGTAVMTTISTLESSALNVRRQHSSALNGDWSPACRNPPINECVTKHTSKLRCDVAADGSFMVNTSGGCSSVSLKAYGDESLGLDLGELARGRLKDEVFTSVACIGSVVCAQMKSGSVVYAAINVTNHNGKDLG</sequence>
<comment type="caution">
    <text evidence="1">The sequence shown here is derived from an EMBL/GenBank/DDBJ whole genome shotgun (WGS) entry which is preliminary data.</text>
</comment>
<dbReference type="Proteomes" id="UP000000702">
    <property type="component" value="Unassembled WGS sequence"/>
</dbReference>
<reference evidence="1 2" key="2">
    <citation type="journal article" date="2012" name="Proc. Natl. Acad. Sci. U.S.A.">
        <title>Antigenic diversity is generated by distinct evolutionary mechanisms in African trypanosome species.</title>
        <authorList>
            <person name="Jackson A.P."/>
            <person name="Berry A."/>
            <person name="Aslett M."/>
            <person name="Allison H.C."/>
            <person name="Burton P."/>
            <person name="Vavrova-Anderson J."/>
            <person name="Brown R."/>
            <person name="Browne H."/>
            <person name="Corton N."/>
            <person name="Hauser H."/>
            <person name="Gamble J."/>
            <person name="Gilderthorp R."/>
            <person name="Marcello L."/>
            <person name="McQuillan J."/>
            <person name="Otto T.D."/>
            <person name="Quail M.A."/>
            <person name="Sanders M.J."/>
            <person name="van Tonder A."/>
            <person name="Ginger M.L."/>
            <person name="Field M.C."/>
            <person name="Barry J.D."/>
            <person name="Hertz-Fowler C."/>
            <person name="Berriman M."/>
        </authorList>
    </citation>
    <scope>NUCLEOTIDE SEQUENCE [LARGE SCALE GENOMIC DNA]</scope>
    <source>
        <strain evidence="1 2">IL3000</strain>
    </source>
</reference>
<evidence type="ECO:0000313" key="2">
    <source>
        <dbReference type="Proteomes" id="UP000000702"/>
    </source>
</evidence>
<proteinExistence type="predicted"/>
<evidence type="ECO:0000313" key="1">
    <source>
        <dbReference type="EMBL" id="CCD15477.1"/>
    </source>
</evidence>